<evidence type="ECO:0000256" key="4">
    <source>
        <dbReference type="ARBA" id="ARBA00022475"/>
    </source>
</evidence>
<gene>
    <name evidence="11" type="ORF">NG792_06685</name>
</gene>
<keyword evidence="12" id="KW-1185">Reference proteome</keyword>
<dbReference type="PANTHER" id="PTHR30413:SF8">
    <property type="entry name" value="TRANSPORT PERMEASE PROTEIN"/>
    <property type="match status" value="1"/>
</dbReference>
<feature type="transmembrane region" description="Helical" evidence="9">
    <location>
        <begin position="47"/>
        <end position="72"/>
    </location>
</feature>
<keyword evidence="6 9" id="KW-0812">Transmembrane</keyword>
<keyword evidence="3 9" id="KW-0813">Transport</keyword>
<reference evidence="11 12" key="1">
    <citation type="journal article" date="2022" name="Front. Microbiol.">
        <title>High genomic differentiation and limited gene flow indicate recent cryptic speciation within the genus Laspinema (cyanobacteria).</title>
        <authorList>
            <person name="Stanojkovic A."/>
            <person name="Skoupy S."/>
            <person name="Skaloud P."/>
            <person name="Dvorak P."/>
        </authorList>
    </citation>
    <scope>NUCLEOTIDE SEQUENCE [LARGE SCALE GENOMIC DNA]</scope>
    <source>
        <strain evidence="11 12">D3b</strain>
    </source>
</reference>
<dbReference type="InterPro" id="IPR013525">
    <property type="entry name" value="ABC2_TM"/>
</dbReference>
<evidence type="ECO:0000259" key="10">
    <source>
        <dbReference type="PROSITE" id="PS51012"/>
    </source>
</evidence>
<dbReference type="Pfam" id="PF01061">
    <property type="entry name" value="ABC2_membrane"/>
    <property type="match status" value="1"/>
</dbReference>
<dbReference type="PANTHER" id="PTHR30413">
    <property type="entry name" value="INNER MEMBRANE TRANSPORT PERMEASE"/>
    <property type="match status" value="1"/>
</dbReference>
<dbReference type="InterPro" id="IPR047817">
    <property type="entry name" value="ABC2_TM_bact-type"/>
</dbReference>
<proteinExistence type="inferred from homology"/>
<protein>
    <recommendedName>
        <fullName evidence="9">Transport permease protein</fullName>
    </recommendedName>
</protein>
<evidence type="ECO:0000256" key="2">
    <source>
        <dbReference type="ARBA" id="ARBA00007783"/>
    </source>
</evidence>
<feature type="transmembrane region" description="Helical" evidence="9">
    <location>
        <begin position="78"/>
        <end position="100"/>
    </location>
</feature>
<keyword evidence="7 9" id="KW-1133">Transmembrane helix</keyword>
<evidence type="ECO:0000256" key="9">
    <source>
        <dbReference type="RuleBase" id="RU361157"/>
    </source>
</evidence>
<evidence type="ECO:0000256" key="8">
    <source>
        <dbReference type="ARBA" id="ARBA00023136"/>
    </source>
</evidence>
<sequence length="276" mass="30949">MQASDRKIIIRPGNQSLVQAVREFWDYRDLLYILAAREVSVRYKQTAIGIAWVVLQPLMTTLIFTLIFGRFAKIPSDGIPYAVFAYSALVLWGLFSQGLTRAGESIIADERLITKVYFPRLVIPFAAVGSAWIDFAVSLFILLPLTYLYGLRPTASLVLIPVVMVVVMILATGMGTLLASLNVRYRDFRYLTPFLIQIWLYASPIVYPVSIVPDSVRMWYYLNPMAGLIETFRFAVTGQGSFSGIGFGISAFTSAVMFAIGLTVFRQVERSFADFI</sequence>
<dbReference type="PROSITE" id="PS51012">
    <property type="entry name" value="ABC_TM2"/>
    <property type="match status" value="1"/>
</dbReference>
<feature type="domain" description="ABC transmembrane type-2" evidence="10">
    <location>
        <begin position="48"/>
        <end position="268"/>
    </location>
</feature>
<accession>A0ABT2N4I6</accession>
<feature type="transmembrane region" description="Helical" evidence="9">
    <location>
        <begin position="155"/>
        <end position="178"/>
    </location>
</feature>
<keyword evidence="4 9" id="KW-1003">Cell membrane</keyword>
<evidence type="ECO:0000256" key="7">
    <source>
        <dbReference type="ARBA" id="ARBA00022989"/>
    </source>
</evidence>
<evidence type="ECO:0000256" key="5">
    <source>
        <dbReference type="ARBA" id="ARBA00022519"/>
    </source>
</evidence>
<feature type="transmembrane region" description="Helical" evidence="9">
    <location>
        <begin position="190"/>
        <end position="212"/>
    </location>
</feature>
<keyword evidence="5" id="KW-0997">Cell inner membrane</keyword>
<evidence type="ECO:0000256" key="6">
    <source>
        <dbReference type="ARBA" id="ARBA00022692"/>
    </source>
</evidence>
<dbReference type="EMBL" id="JAMXFA010000007">
    <property type="protein sequence ID" value="MCT7977386.1"/>
    <property type="molecule type" value="Genomic_DNA"/>
</dbReference>
<feature type="transmembrane region" description="Helical" evidence="9">
    <location>
        <begin position="121"/>
        <end position="143"/>
    </location>
</feature>
<evidence type="ECO:0000313" key="12">
    <source>
        <dbReference type="Proteomes" id="UP001525961"/>
    </source>
</evidence>
<comment type="caution">
    <text evidence="11">The sequence shown here is derived from an EMBL/GenBank/DDBJ whole genome shotgun (WGS) entry which is preliminary data.</text>
</comment>
<name>A0ABT2N4I6_9CYAN</name>
<evidence type="ECO:0000313" key="11">
    <source>
        <dbReference type="EMBL" id="MCT7977386.1"/>
    </source>
</evidence>
<dbReference type="Proteomes" id="UP001525961">
    <property type="component" value="Unassembled WGS sequence"/>
</dbReference>
<dbReference type="RefSeq" id="WP_261196568.1">
    <property type="nucleotide sequence ID" value="NZ_JAMXFA010000007.1"/>
</dbReference>
<comment type="subcellular location">
    <subcellularLocation>
        <location evidence="1">Cell inner membrane</location>
        <topology evidence="1">Multi-pass membrane protein</topology>
    </subcellularLocation>
    <subcellularLocation>
        <location evidence="9">Cell membrane</location>
        <topology evidence="9">Multi-pass membrane protein</topology>
    </subcellularLocation>
</comment>
<organism evidence="11 12">
    <name type="scientific">Laspinema olomoucense D3b</name>
    <dbReference type="NCBI Taxonomy" id="2953688"/>
    <lineage>
        <taxon>Bacteria</taxon>
        <taxon>Bacillati</taxon>
        <taxon>Cyanobacteriota</taxon>
        <taxon>Cyanophyceae</taxon>
        <taxon>Oscillatoriophycideae</taxon>
        <taxon>Oscillatoriales</taxon>
        <taxon>Laspinemataceae</taxon>
        <taxon>Laspinema</taxon>
        <taxon>Laspinema olomoucense</taxon>
    </lineage>
</organism>
<evidence type="ECO:0000256" key="1">
    <source>
        <dbReference type="ARBA" id="ARBA00004429"/>
    </source>
</evidence>
<evidence type="ECO:0000256" key="3">
    <source>
        <dbReference type="ARBA" id="ARBA00022448"/>
    </source>
</evidence>
<comment type="similarity">
    <text evidence="2 9">Belongs to the ABC-2 integral membrane protein family.</text>
</comment>
<keyword evidence="8 9" id="KW-0472">Membrane</keyword>
<feature type="transmembrane region" description="Helical" evidence="9">
    <location>
        <begin position="242"/>
        <end position="265"/>
    </location>
</feature>